<gene>
    <name evidence="2" type="ORF">PYCCODRAFT_1422289</name>
</gene>
<keyword evidence="3" id="KW-1185">Reference proteome</keyword>
<proteinExistence type="predicted"/>
<evidence type="ECO:0000256" key="1">
    <source>
        <dbReference type="SAM" id="MobiDB-lite"/>
    </source>
</evidence>
<protein>
    <submittedName>
        <fullName evidence="2">Uncharacterized protein</fullName>
    </submittedName>
</protein>
<evidence type="ECO:0000313" key="3">
    <source>
        <dbReference type="Proteomes" id="UP000193067"/>
    </source>
</evidence>
<dbReference type="Proteomes" id="UP000193067">
    <property type="component" value="Unassembled WGS sequence"/>
</dbReference>
<accession>A0A1Y2J607</accession>
<evidence type="ECO:0000313" key="2">
    <source>
        <dbReference type="EMBL" id="OSD07642.1"/>
    </source>
</evidence>
<feature type="non-terminal residue" evidence="2">
    <location>
        <position position="570"/>
    </location>
</feature>
<feature type="region of interest" description="Disordered" evidence="1">
    <location>
        <begin position="1"/>
        <end position="32"/>
    </location>
</feature>
<organism evidence="2 3">
    <name type="scientific">Trametes coccinea (strain BRFM310)</name>
    <name type="common">Pycnoporus coccineus</name>
    <dbReference type="NCBI Taxonomy" id="1353009"/>
    <lineage>
        <taxon>Eukaryota</taxon>
        <taxon>Fungi</taxon>
        <taxon>Dikarya</taxon>
        <taxon>Basidiomycota</taxon>
        <taxon>Agaricomycotina</taxon>
        <taxon>Agaricomycetes</taxon>
        <taxon>Polyporales</taxon>
        <taxon>Polyporaceae</taxon>
        <taxon>Trametes</taxon>
    </lineage>
</organism>
<sequence length="570" mass="63411">MAAITATAATTAMAAPAAGSGSSHTATGSGPAAATTMEAFLRTKQWEPLSERTRQGDTQKRLSQLERNNIEQLKGVRRCHPLPVFGKDTAWVREVMGGTERVREVEEGWRFAHGDDFWPEYNSEGELETLLEMEFRALLRGLPRGVPAGMYPEEEVEGVRRVISARANYYGRAAGRIKFDIALMIGRRYPDREPKEDVFGFVEVKTETNLEVKAEGIEEVLRHGDVERSRVEKMSSSERLLVQVFMQILKERNAATIVMGANRLYLMELDWRTGILMVDGPYFRIPPAGLEDKAFTPVDAMRIVARMYERKGEILREGIGREEAEGIEAQIRMPREVVELNAYTRALRLGGGRGAGVWEWLVGAAYPMIVLWMWVQGLWLEVVLATCRVVVLRDAAGEIGRYERLEDGGALNVGVVGRRGWVARVLGWIVGVTRGDVEVWMEGDLGGGEVTEARWGRVGWRRVVVKMNRSAEAGQERVVEGEWRRLREALPADAREGSGLPIPTYYGGFGGEEDGIVLMSYGGEALDRLTEQYGAATVMGWYEAAVAELNAAGVEVMDAALRNAVWDGER</sequence>
<dbReference type="AlphaFoldDB" id="A0A1Y2J607"/>
<dbReference type="EMBL" id="KZ084088">
    <property type="protein sequence ID" value="OSD07642.1"/>
    <property type="molecule type" value="Genomic_DNA"/>
</dbReference>
<name>A0A1Y2J607_TRAC3</name>
<reference evidence="2 3" key="1">
    <citation type="journal article" date="2015" name="Biotechnol. Biofuels">
        <title>Enhanced degradation of softwood versus hardwood by the white-rot fungus Pycnoporus coccineus.</title>
        <authorList>
            <person name="Couturier M."/>
            <person name="Navarro D."/>
            <person name="Chevret D."/>
            <person name="Henrissat B."/>
            <person name="Piumi F."/>
            <person name="Ruiz-Duenas F.J."/>
            <person name="Martinez A.T."/>
            <person name="Grigoriev I.V."/>
            <person name="Riley R."/>
            <person name="Lipzen A."/>
            <person name="Berrin J.G."/>
            <person name="Master E.R."/>
            <person name="Rosso M.N."/>
        </authorList>
    </citation>
    <scope>NUCLEOTIDE SEQUENCE [LARGE SCALE GENOMIC DNA]</scope>
    <source>
        <strain evidence="2 3">BRFM310</strain>
    </source>
</reference>
<dbReference type="OrthoDB" id="2764026at2759"/>